<keyword evidence="13" id="KW-0675">Receptor</keyword>
<dbReference type="InterPro" id="IPR039426">
    <property type="entry name" value="TonB-dep_rcpt-like"/>
</dbReference>
<feature type="domain" description="TonB-dependent receptor plug" evidence="11">
    <location>
        <begin position="150"/>
        <end position="238"/>
    </location>
</feature>
<name>A0ABT9BFT9_9BACT</name>
<dbReference type="Gene3D" id="2.170.130.10">
    <property type="entry name" value="TonB-dependent receptor, plug domain"/>
    <property type="match status" value="1"/>
</dbReference>
<dbReference type="SUPFAM" id="SSF56935">
    <property type="entry name" value="Porins"/>
    <property type="match status" value="1"/>
</dbReference>
<dbReference type="PANTHER" id="PTHR30069">
    <property type="entry name" value="TONB-DEPENDENT OUTER MEMBRANE RECEPTOR"/>
    <property type="match status" value="1"/>
</dbReference>
<feature type="region of interest" description="Disordered" evidence="9">
    <location>
        <begin position="807"/>
        <end position="833"/>
    </location>
</feature>
<evidence type="ECO:0000259" key="11">
    <source>
        <dbReference type="Pfam" id="PF07715"/>
    </source>
</evidence>
<dbReference type="PANTHER" id="PTHR30069:SF29">
    <property type="entry name" value="HEMOGLOBIN AND HEMOGLOBIN-HAPTOGLOBIN-BINDING PROTEIN 1-RELATED"/>
    <property type="match status" value="1"/>
</dbReference>
<feature type="chain" id="PRO_5047532280" evidence="10">
    <location>
        <begin position="26"/>
        <end position="833"/>
    </location>
</feature>
<feature type="signal peptide" evidence="10">
    <location>
        <begin position="1"/>
        <end position="25"/>
    </location>
</feature>
<dbReference type="InterPro" id="IPR012910">
    <property type="entry name" value="Plug_dom"/>
</dbReference>
<evidence type="ECO:0000256" key="8">
    <source>
        <dbReference type="PROSITE-ProRule" id="PRU01360"/>
    </source>
</evidence>
<organism evidence="13 14">
    <name type="scientific">Hymenobacter aranciens</name>
    <dbReference type="NCBI Taxonomy" id="3063996"/>
    <lineage>
        <taxon>Bacteria</taxon>
        <taxon>Pseudomonadati</taxon>
        <taxon>Bacteroidota</taxon>
        <taxon>Cytophagia</taxon>
        <taxon>Cytophagales</taxon>
        <taxon>Hymenobacteraceae</taxon>
        <taxon>Hymenobacter</taxon>
    </lineage>
</organism>
<dbReference type="PROSITE" id="PS52016">
    <property type="entry name" value="TONB_DEPENDENT_REC_3"/>
    <property type="match status" value="1"/>
</dbReference>
<dbReference type="InterPro" id="IPR013784">
    <property type="entry name" value="Carb-bd-like_fold"/>
</dbReference>
<evidence type="ECO:0000259" key="12">
    <source>
        <dbReference type="Pfam" id="PF14905"/>
    </source>
</evidence>
<feature type="domain" description="Outer membrane protein beta-barrel" evidence="12">
    <location>
        <begin position="393"/>
        <end position="803"/>
    </location>
</feature>
<dbReference type="Gene3D" id="2.60.40.1120">
    <property type="entry name" value="Carboxypeptidase-like, regulatory domain"/>
    <property type="match status" value="1"/>
</dbReference>
<evidence type="ECO:0000256" key="6">
    <source>
        <dbReference type="ARBA" id="ARBA00023136"/>
    </source>
</evidence>
<comment type="caution">
    <text evidence="13">The sequence shown here is derived from an EMBL/GenBank/DDBJ whole genome shotgun (WGS) entry which is preliminary data.</text>
</comment>
<evidence type="ECO:0000256" key="7">
    <source>
        <dbReference type="ARBA" id="ARBA00023237"/>
    </source>
</evidence>
<proteinExistence type="inferred from homology"/>
<feature type="compositionally biased region" description="Gly residues" evidence="9">
    <location>
        <begin position="824"/>
        <end position="833"/>
    </location>
</feature>
<evidence type="ECO:0000256" key="3">
    <source>
        <dbReference type="ARBA" id="ARBA00022452"/>
    </source>
</evidence>
<dbReference type="Pfam" id="PF13620">
    <property type="entry name" value="CarboxypepD_reg"/>
    <property type="match status" value="1"/>
</dbReference>
<sequence>MRLTSICSLLLLALLLASWPMSSHAQGTATAAPVASLGSISGVVLDSLKKEPVPYATVALLPAATTDNTPVTGVAADEQGRFSISKVAAGNYRLQISFVGFTTQSRNITVSAGDDTKVGSIRLAGATQQLGEAVVVGTKPVVEVRPDRLVYNAAQDATNAGGNAQDVLRKAPLLAVDGEGNVTMRGSANFKVLINNKPSPTMAANLKDALKSIPAENIQSVEVITTPPAKYDGEGTAGIINIVLKKGVNQKLNGNVNAFGGNRNRGLEAGLNFRQGKFGFTSSASVGNWYNPMEFQRNRTSFDAAGNLQSRVTQRSEGDNQGGWQYVTMGLDFDPAEHHSFSLAGTFNHYAGDNKQTPLNQTVLADGTGSLFSRRAVNVFSGTNADLTATYTRTFKQPRREWSVLGQYSTNGSTFGYDFDQYYNRLPDALTGRPDYTERSRGRQPGHEITLQTDYVQPLGKDQTLEFGAKAIFRNTGSNADVDTLTAATDTGFGRSLRRATDFDYDQNVQALYGIYSFKLGKKLNLSLGTRAERTDLKANFRTTETGFARDFISVLPNGSAQYAFNDTTSVRAAYSRRITRPYIDFLNPFVNRADPSNINYGNPNLDPELTDSYELSYNTMVKSVSLNMSLSARRTNNAIEQVTIPSDSAGVTESTFRNVAANAYYQFNVYFSAKPLPKWDISGGPDVQYITRRSPALGIRREGFTGGLNLNSSYRLPKDFTLSAFAFGSLPMPDLQGRGPANLFYGFAVKKQLLKKKADLTLNVANPFNSYWAYQNRLDTPFFSENNEFRAYQRSFRVSFNYRFGQEQQGKQRKQIRNDDVKGGGGRQGGGQ</sequence>
<comment type="similarity">
    <text evidence="8">Belongs to the TonB-dependent receptor family.</text>
</comment>
<evidence type="ECO:0000313" key="14">
    <source>
        <dbReference type="Proteomes" id="UP001176429"/>
    </source>
</evidence>
<dbReference type="SUPFAM" id="SSF49452">
    <property type="entry name" value="Starch-binding domain-like"/>
    <property type="match status" value="1"/>
</dbReference>
<dbReference type="InterPro" id="IPR041700">
    <property type="entry name" value="OMP_b-brl_3"/>
</dbReference>
<keyword evidence="6 8" id="KW-0472">Membrane</keyword>
<dbReference type="EMBL" id="JAUQSY010000016">
    <property type="protein sequence ID" value="MDO7877112.1"/>
    <property type="molecule type" value="Genomic_DNA"/>
</dbReference>
<evidence type="ECO:0000256" key="4">
    <source>
        <dbReference type="ARBA" id="ARBA00022692"/>
    </source>
</evidence>
<reference evidence="13" key="1">
    <citation type="submission" date="2023-07" db="EMBL/GenBank/DDBJ databases">
        <authorList>
            <person name="Kim M.K."/>
        </authorList>
    </citation>
    <scope>NUCLEOTIDE SEQUENCE</scope>
    <source>
        <strain evidence="13">ASUV-10-1</strain>
    </source>
</reference>
<evidence type="ECO:0000256" key="2">
    <source>
        <dbReference type="ARBA" id="ARBA00022448"/>
    </source>
</evidence>
<dbReference type="Pfam" id="PF14905">
    <property type="entry name" value="OMP_b-brl_3"/>
    <property type="match status" value="1"/>
</dbReference>
<keyword evidence="14" id="KW-1185">Reference proteome</keyword>
<keyword evidence="7 8" id="KW-0998">Cell outer membrane</keyword>
<evidence type="ECO:0000256" key="10">
    <source>
        <dbReference type="SAM" id="SignalP"/>
    </source>
</evidence>
<evidence type="ECO:0000313" key="13">
    <source>
        <dbReference type="EMBL" id="MDO7877112.1"/>
    </source>
</evidence>
<keyword evidence="2 8" id="KW-0813">Transport</keyword>
<evidence type="ECO:0000256" key="1">
    <source>
        <dbReference type="ARBA" id="ARBA00004571"/>
    </source>
</evidence>
<keyword evidence="5 10" id="KW-0732">Signal</keyword>
<comment type="subcellular location">
    <subcellularLocation>
        <location evidence="1 8">Cell outer membrane</location>
        <topology evidence="1 8">Multi-pass membrane protein</topology>
    </subcellularLocation>
</comment>
<dbReference type="Pfam" id="PF07715">
    <property type="entry name" value="Plug"/>
    <property type="match status" value="1"/>
</dbReference>
<dbReference type="RefSeq" id="WP_305008530.1">
    <property type="nucleotide sequence ID" value="NZ_JAUQSY010000016.1"/>
</dbReference>
<dbReference type="Proteomes" id="UP001176429">
    <property type="component" value="Unassembled WGS sequence"/>
</dbReference>
<accession>A0ABT9BFT9</accession>
<keyword evidence="3 8" id="KW-1134">Transmembrane beta strand</keyword>
<protein>
    <submittedName>
        <fullName evidence="13">TonB-dependent receptor</fullName>
    </submittedName>
</protein>
<keyword evidence="4 8" id="KW-0812">Transmembrane</keyword>
<evidence type="ECO:0000256" key="9">
    <source>
        <dbReference type="SAM" id="MobiDB-lite"/>
    </source>
</evidence>
<dbReference type="Gene3D" id="2.40.170.20">
    <property type="entry name" value="TonB-dependent receptor, beta-barrel domain"/>
    <property type="match status" value="1"/>
</dbReference>
<dbReference type="InterPro" id="IPR037066">
    <property type="entry name" value="Plug_dom_sf"/>
</dbReference>
<dbReference type="InterPro" id="IPR036942">
    <property type="entry name" value="Beta-barrel_TonB_sf"/>
</dbReference>
<evidence type="ECO:0000256" key="5">
    <source>
        <dbReference type="ARBA" id="ARBA00022729"/>
    </source>
</evidence>
<gene>
    <name evidence="13" type="ORF">Q5H93_20370</name>
</gene>